<comment type="caution">
    <text evidence="2">The sequence shown here is derived from an EMBL/GenBank/DDBJ whole genome shotgun (WGS) entry which is preliminary data.</text>
</comment>
<sequence length="117" mass="13301">MIKSILILCLLIVVSALATPCFPGSETKDPVDMTIEFNKDNHMSKFSGQTCFQKNNRTLNYVYSVKNSKVDGYFKLKSSYEVKFTTTRDNKKSVEKSATILLQMPNENSYIVSVKEQ</sequence>
<feature type="chain" id="PRO_5003040786" evidence="1">
    <location>
        <begin position="19"/>
        <end position="117"/>
    </location>
</feature>
<dbReference type="EMBL" id="ADBJ01000010">
    <property type="protein sequence ID" value="EFA83995.1"/>
    <property type="molecule type" value="Genomic_DNA"/>
</dbReference>
<keyword evidence="3" id="KW-1185">Reference proteome</keyword>
<evidence type="ECO:0000313" key="3">
    <source>
        <dbReference type="Proteomes" id="UP000001396"/>
    </source>
</evidence>
<dbReference type="AlphaFoldDB" id="D3B3U7"/>
<organism evidence="2 3">
    <name type="scientific">Heterostelium pallidum (strain ATCC 26659 / Pp 5 / PN500)</name>
    <name type="common">Cellular slime mold</name>
    <name type="synonym">Polysphondylium pallidum</name>
    <dbReference type="NCBI Taxonomy" id="670386"/>
    <lineage>
        <taxon>Eukaryota</taxon>
        <taxon>Amoebozoa</taxon>
        <taxon>Evosea</taxon>
        <taxon>Eumycetozoa</taxon>
        <taxon>Dictyostelia</taxon>
        <taxon>Acytosteliales</taxon>
        <taxon>Acytosteliaceae</taxon>
        <taxon>Heterostelium</taxon>
    </lineage>
</organism>
<protein>
    <submittedName>
        <fullName evidence="2">Uncharacterized protein</fullName>
    </submittedName>
</protein>
<dbReference type="GeneID" id="31358591"/>
<reference evidence="2 3" key="1">
    <citation type="journal article" date="2011" name="Genome Res.">
        <title>Phylogeny-wide analysis of social amoeba genomes highlights ancient origins for complex intercellular communication.</title>
        <authorList>
            <person name="Heidel A.J."/>
            <person name="Lawal H.M."/>
            <person name="Felder M."/>
            <person name="Schilde C."/>
            <person name="Helps N.R."/>
            <person name="Tunggal B."/>
            <person name="Rivero F."/>
            <person name="John U."/>
            <person name="Schleicher M."/>
            <person name="Eichinger L."/>
            <person name="Platzer M."/>
            <person name="Noegel A.A."/>
            <person name="Schaap P."/>
            <person name="Gloeckner G."/>
        </authorList>
    </citation>
    <scope>NUCLEOTIDE SEQUENCE [LARGE SCALE GENOMIC DNA]</scope>
    <source>
        <strain evidence="3">ATCC 26659 / Pp 5 / PN500</strain>
    </source>
</reference>
<dbReference type="RefSeq" id="XP_020436112.1">
    <property type="nucleotide sequence ID" value="XM_020574040.1"/>
</dbReference>
<gene>
    <name evidence="2" type="ORF">PPL_03068</name>
</gene>
<accession>D3B3U7</accession>
<name>D3B3U7_HETP5</name>
<keyword evidence="1" id="KW-0732">Signal</keyword>
<dbReference type="InParanoid" id="D3B3U7"/>
<feature type="signal peptide" evidence="1">
    <location>
        <begin position="1"/>
        <end position="18"/>
    </location>
</feature>
<evidence type="ECO:0000256" key="1">
    <source>
        <dbReference type="SAM" id="SignalP"/>
    </source>
</evidence>
<dbReference type="Proteomes" id="UP000001396">
    <property type="component" value="Unassembled WGS sequence"/>
</dbReference>
<evidence type="ECO:0000313" key="2">
    <source>
        <dbReference type="EMBL" id="EFA83995.1"/>
    </source>
</evidence>
<proteinExistence type="predicted"/>